<keyword evidence="2" id="KW-1185">Reference proteome</keyword>
<dbReference type="GeneID" id="116220038"/>
<dbReference type="PANTHER" id="PTHR23306">
    <property type="entry name" value="TUMOR SUSCEPTIBILITY GENE 101 PROTEIN-RELATED"/>
    <property type="match status" value="1"/>
</dbReference>
<dbReference type="AlphaFoldDB" id="A0A6P8EXQ8"/>
<dbReference type="PANTHER" id="PTHR23306:SF25">
    <property type="entry name" value="TUMOR SUSCEPTIBILITY GENE 101 PROTEIN"/>
    <property type="match status" value="1"/>
</dbReference>
<feature type="domain" description="UEV" evidence="1">
    <location>
        <begin position="3"/>
        <end position="146"/>
    </location>
</feature>
<evidence type="ECO:0000313" key="3">
    <source>
        <dbReference type="RefSeq" id="XP_031421043.1"/>
    </source>
</evidence>
<evidence type="ECO:0000259" key="1">
    <source>
        <dbReference type="PROSITE" id="PS51322"/>
    </source>
</evidence>
<dbReference type="CDD" id="cd11685">
    <property type="entry name" value="UEV_TSG101-like"/>
    <property type="match status" value="1"/>
</dbReference>
<dbReference type="SUPFAM" id="SSF54495">
    <property type="entry name" value="UBC-like"/>
    <property type="match status" value="1"/>
</dbReference>
<dbReference type="Gene3D" id="3.10.110.10">
    <property type="entry name" value="Ubiquitin Conjugating Enzyme"/>
    <property type="match status" value="1"/>
</dbReference>
<dbReference type="InterPro" id="IPR016135">
    <property type="entry name" value="UBQ-conjugating_enzyme/RWD"/>
</dbReference>
<dbReference type="RefSeq" id="XP_031421043.1">
    <property type="nucleotide sequence ID" value="XM_031565183.2"/>
</dbReference>
<dbReference type="GO" id="GO:0043130">
    <property type="term" value="F:ubiquitin binding"/>
    <property type="evidence" value="ECO:0007669"/>
    <property type="project" value="TreeGrafter"/>
</dbReference>
<evidence type="ECO:0000313" key="2">
    <source>
        <dbReference type="Proteomes" id="UP000515152"/>
    </source>
</evidence>
<dbReference type="KEGG" id="char:116220038"/>
<dbReference type="OrthoDB" id="306304at2759"/>
<dbReference type="GO" id="GO:0008333">
    <property type="term" value="P:endosome to lysosome transport"/>
    <property type="evidence" value="ECO:0007669"/>
    <property type="project" value="TreeGrafter"/>
</dbReference>
<accession>A0A6P8EXQ8</accession>
<reference evidence="3" key="1">
    <citation type="submission" date="2025-08" db="UniProtKB">
        <authorList>
            <consortium name="RefSeq"/>
        </authorList>
    </citation>
    <scope>IDENTIFICATION</scope>
</reference>
<dbReference type="Proteomes" id="UP000515152">
    <property type="component" value="Chromosome 3"/>
</dbReference>
<dbReference type="PROSITE" id="PS51322">
    <property type="entry name" value="UEV"/>
    <property type="match status" value="1"/>
</dbReference>
<proteinExistence type="predicted"/>
<dbReference type="Pfam" id="PF05743">
    <property type="entry name" value="UEV"/>
    <property type="match status" value="1"/>
</dbReference>
<dbReference type="GO" id="GO:0015031">
    <property type="term" value="P:protein transport"/>
    <property type="evidence" value="ECO:0007669"/>
    <property type="project" value="InterPro"/>
</dbReference>
<protein>
    <submittedName>
        <fullName evidence="3">Tumor susceptibility gene 101 protein</fullName>
    </submittedName>
</protein>
<sequence length="192" mass="21481">MSVTSSTLSKILPKKYKHKKEAIAEILAAVSQNKHLVPVMDKFVFNDGTTKNLLSLSGTILMYYGGKGYNIPVSLWLDESYPRTAPICYVKPTCEMMLLPGKHVNSNGQILLPYLNDWRHTACDLHSLIQVISLTFGESLPVCLRPTKEESQSNCAAAQRHSNIYSTPEGDSYMLLRQDDGLPIQRENETCC</sequence>
<dbReference type="InterPro" id="IPR008883">
    <property type="entry name" value="UEV_N"/>
</dbReference>
<dbReference type="InterPro" id="IPR052070">
    <property type="entry name" value="ESCRT-I_UEV_domain"/>
</dbReference>
<organism evidence="2 3">
    <name type="scientific">Clupea harengus</name>
    <name type="common">Atlantic herring</name>
    <dbReference type="NCBI Taxonomy" id="7950"/>
    <lineage>
        <taxon>Eukaryota</taxon>
        <taxon>Metazoa</taxon>
        <taxon>Chordata</taxon>
        <taxon>Craniata</taxon>
        <taxon>Vertebrata</taxon>
        <taxon>Euteleostomi</taxon>
        <taxon>Actinopterygii</taxon>
        <taxon>Neopterygii</taxon>
        <taxon>Teleostei</taxon>
        <taxon>Clupei</taxon>
        <taxon>Clupeiformes</taxon>
        <taxon>Clupeoidei</taxon>
        <taxon>Clupeidae</taxon>
        <taxon>Clupea</taxon>
    </lineage>
</organism>
<dbReference type="GO" id="GO:0000813">
    <property type="term" value="C:ESCRT I complex"/>
    <property type="evidence" value="ECO:0007669"/>
    <property type="project" value="TreeGrafter"/>
</dbReference>
<name>A0A6P8EXQ8_CLUHA</name>
<gene>
    <name evidence="3" type="primary">zgc:123278</name>
</gene>